<evidence type="ECO:0000313" key="1">
    <source>
        <dbReference type="EMBL" id="OAJ46710.1"/>
    </source>
</evidence>
<protein>
    <recommendedName>
        <fullName evidence="3">CesT family type III secretion system chaperone</fullName>
    </recommendedName>
</protein>
<dbReference type="Gene3D" id="3.30.1460.10">
    <property type="match status" value="1"/>
</dbReference>
<evidence type="ECO:0000313" key="2">
    <source>
        <dbReference type="Proteomes" id="UP000077563"/>
    </source>
</evidence>
<proteinExistence type="predicted"/>
<reference evidence="1 2" key="1">
    <citation type="submission" date="2015-09" db="EMBL/GenBank/DDBJ databases">
        <title>Genome sequence of Pseudomonas marginalis ICMP 3553.</title>
        <authorList>
            <person name="Visnovsky S."/>
            <person name="Lu A."/>
            <person name="Panda P."/>
            <person name="Pitman A."/>
        </authorList>
    </citation>
    <scope>NUCLEOTIDE SEQUENCE [LARGE SCALE GENOMIC DNA]</scope>
    <source>
        <strain evidence="1 2">ICMP 3553</strain>
    </source>
</reference>
<evidence type="ECO:0008006" key="3">
    <source>
        <dbReference type="Google" id="ProtNLM"/>
    </source>
</evidence>
<sequence length="157" mass="17762">MSKEDAILHSFGLKLGLPGLKFDASRACQLRVEGLKLAIYDNRVRKSMTILCELSDQSMSDTEVLDWHKFLFESQFEYLNKDTAVVGLNYRSGAMVAMSHIADHDLSLSQLIAKLNELIEWVLECSHRFATRSRQVLIGLSPLTYHCAKSLSRGHYA</sequence>
<organism evidence="1 2">
    <name type="scientific">Pseudomonas marginalis</name>
    <name type="common">Pseudomonas panacis</name>
    <dbReference type="NCBI Taxonomy" id="298"/>
    <lineage>
        <taxon>Bacteria</taxon>
        <taxon>Pseudomonadati</taxon>
        <taxon>Pseudomonadota</taxon>
        <taxon>Gammaproteobacteria</taxon>
        <taxon>Pseudomonadales</taxon>
        <taxon>Pseudomonadaceae</taxon>
        <taxon>Pseudomonas</taxon>
    </lineage>
</organism>
<name>A0A9X5KRV6_PSEMA</name>
<dbReference type="GO" id="GO:0030254">
    <property type="term" value="P:protein secretion by the type III secretion system"/>
    <property type="evidence" value="ECO:0007669"/>
    <property type="project" value="InterPro"/>
</dbReference>
<dbReference type="EMBL" id="LKEG01000052">
    <property type="protein sequence ID" value="OAJ46710.1"/>
    <property type="molecule type" value="Genomic_DNA"/>
</dbReference>
<gene>
    <name evidence="1" type="ORF">AO064_20460</name>
</gene>
<dbReference type="RefSeq" id="WP_064054789.1">
    <property type="nucleotide sequence ID" value="NZ_LKEG01000052.1"/>
</dbReference>
<dbReference type="InterPro" id="IPR010261">
    <property type="entry name" value="Tir_chaperone"/>
</dbReference>
<dbReference type="SUPFAM" id="SSF69635">
    <property type="entry name" value="Type III secretory system chaperone-like"/>
    <property type="match status" value="1"/>
</dbReference>
<comment type="caution">
    <text evidence="1">The sequence shown here is derived from an EMBL/GenBank/DDBJ whole genome shotgun (WGS) entry which is preliminary data.</text>
</comment>
<accession>A0A9X5KRV6</accession>
<dbReference type="Proteomes" id="UP000077563">
    <property type="component" value="Unassembled WGS sequence"/>
</dbReference>
<dbReference type="AlphaFoldDB" id="A0A9X5KRV6"/>
<dbReference type="Pfam" id="PF05932">
    <property type="entry name" value="CesT"/>
    <property type="match status" value="1"/>
</dbReference>